<dbReference type="RefSeq" id="WP_028528800.1">
    <property type="nucleotide sequence ID" value="NZ_CABLBR010000015.1"/>
</dbReference>
<keyword evidence="1" id="KW-0805">Transcription regulation</keyword>
<dbReference type="InterPro" id="IPR037923">
    <property type="entry name" value="HTH-like"/>
</dbReference>
<keyword evidence="2" id="KW-0238">DNA-binding</keyword>
<keyword evidence="7" id="KW-1185">Reference proteome</keyword>
<dbReference type="InterPro" id="IPR018060">
    <property type="entry name" value="HTH_AraC"/>
</dbReference>
<dbReference type="PRINTS" id="PR00032">
    <property type="entry name" value="HTHARAC"/>
</dbReference>
<dbReference type="EMBL" id="CP102290">
    <property type="protein sequence ID" value="UWP58482.1"/>
    <property type="molecule type" value="Genomic_DNA"/>
</dbReference>
<evidence type="ECO:0000259" key="5">
    <source>
        <dbReference type="PROSITE" id="PS01124"/>
    </source>
</evidence>
<evidence type="ECO:0000256" key="1">
    <source>
        <dbReference type="ARBA" id="ARBA00023015"/>
    </source>
</evidence>
<dbReference type="InterPro" id="IPR009057">
    <property type="entry name" value="Homeodomain-like_sf"/>
</dbReference>
<evidence type="ECO:0000313" key="6">
    <source>
        <dbReference type="EMBL" id="UWP58482.1"/>
    </source>
</evidence>
<dbReference type="InterPro" id="IPR020449">
    <property type="entry name" value="Tscrpt_reg_AraC-type_HTH"/>
</dbReference>
<reference evidence="6" key="1">
    <citation type="journal article" date="2022" name="Cell">
        <title>Design, construction, and in vivo augmentation of a complex gut microbiome.</title>
        <authorList>
            <person name="Cheng A.G."/>
            <person name="Ho P.Y."/>
            <person name="Aranda-Diaz A."/>
            <person name="Jain S."/>
            <person name="Yu F.B."/>
            <person name="Meng X."/>
            <person name="Wang M."/>
            <person name="Iakiviak M."/>
            <person name="Nagashima K."/>
            <person name="Zhao A."/>
            <person name="Murugkar P."/>
            <person name="Patil A."/>
            <person name="Atabakhsh K."/>
            <person name="Weakley A."/>
            <person name="Yan J."/>
            <person name="Brumbaugh A.R."/>
            <person name="Higginbottom S."/>
            <person name="Dimas A."/>
            <person name="Shiver A.L."/>
            <person name="Deutschbauer A."/>
            <person name="Neff N."/>
            <person name="Sonnenburg J.L."/>
            <person name="Huang K.C."/>
            <person name="Fischbach M.A."/>
        </authorList>
    </citation>
    <scope>NUCLEOTIDE SEQUENCE</scope>
    <source>
        <strain evidence="6">DSM 19829</strain>
    </source>
</reference>
<feature type="domain" description="HTH araC/xylS-type" evidence="5">
    <location>
        <begin position="193"/>
        <end position="291"/>
    </location>
</feature>
<dbReference type="Proteomes" id="UP001060164">
    <property type="component" value="Chromosome"/>
</dbReference>
<dbReference type="SMART" id="SM00342">
    <property type="entry name" value="HTH_ARAC"/>
    <property type="match status" value="1"/>
</dbReference>
<accession>A0ABY5VDV1</accession>
<dbReference type="InterPro" id="IPR003313">
    <property type="entry name" value="AraC-bd"/>
</dbReference>
<evidence type="ECO:0000256" key="4">
    <source>
        <dbReference type="ARBA" id="ARBA00023163"/>
    </source>
</evidence>
<keyword evidence="4" id="KW-0804">Transcription</keyword>
<dbReference type="PROSITE" id="PS00041">
    <property type="entry name" value="HTH_ARAC_FAMILY_1"/>
    <property type="match status" value="1"/>
</dbReference>
<sequence length="300" mass="34175">MKTNEKGVYPESEVFFLTPSETARELLYYITRCGHYLCSSQYEFSGSTSLGRHPSRQTMLMMYVQSGSMSLTLNGVPMQAVQNQVILVDCLLPHEYHAQEKTEFYWMHIDGVNSRAFCERILTEHGNVFNVVQTGAFHHKFREIISSCQPTVGTGEVSRSLMVYQLLCTAYHSSAQPEAASDAEMAGEATPIGRALRYMSEHLSEDLNVTDIAARAGMSSSHFSRQFREATTYSPHEYLVMKRIDYAQWLLYATDLPIREIAEQTGYNSETNFIVSFKKKMGISPSRFRKLTQPHQRQNV</sequence>
<keyword evidence="3" id="KW-0010">Activator</keyword>
<protein>
    <submittedName>
        <fullName evidence="6">AraC family transcriptional regulator</fullName>
    </submittedName>
</protein>
<name>A0ABY5VDV1_9FIRM</name>
<dbReference type="Pfam" id="PF02311">
    <property type="entry name" value="AraC_binding"/>
    <property type="match status" value="1"/>
</dbReference>
<evidence type="ECO:0000256" key="3">
    <source>
        <dbReference type="ARBA" id="ARBA00023159"/>
    </source>
</evidence>
<dbReference type="SUPFAM" id="SSF46689">
    <property type="entry name" value="Homeodomain-like"/>
    <property type="match status" value="2"/>
</dbReference>
<dbReference type="SUPFAM" id="SSF51215">
    <property type="entry name" value="Regulatory protein AraC"/>
    <property type="match status" value="1"/>
</dbReference>
<gene>
    <name evidence="6" type="ORF">NQ502_13975</name>
</gene>
<evidence type="ECO:0000313" key="7">
    <source>
        <dbReference type="Proteomes" id="UP001060164"/>
    </source>
</evidence>
<organism evidence="6 7">
    <name type="scientific">Ruminococcus gauvreauii</name>
    <dbReference type="NCBI Taxonomy" id="438033"/>
    <lineage>
        <taxon>Bacteria</taxon>
        <taxon>Bacillati</taxon>
        <taxon>Bacillota</taxon>
        <taxon>Clostridia</taxon>
        <taxon>Eubacteriales</taxon>
        <taxon>Oscillospiraceae</taxon>
        <taxon>Ruminococcus</taxon>
    </lineage>
</organism>
<dbReference type="PROSITE" id="PS01124">
    <property type="entry name" value="HTH_ARAC_FAMILY_2"/>
    <property type="match status" value="1"/>
</dbReference>
<dbReference type="Pfam" id="PF12833">
    <property type="entry name" value="HTH_18"/>
    <property type="match status" value="1"/>
</dbReference>
<proteinExistence type="predicted"/>
<dbReference type="Gene3D" id="1.10.10.60">
    <property type="entry name" value="Homeodomain-like"/>
    <property type="match status" value="2"/>
</dbReference>
<evidence type="ECO:0000256" key="2">
    <source>
        <dbReference type="ARBA" id="ARBA00023125"/>
    </source>
</evidence>
<dbReference type="InterPro" id="IPR018062">
    <property type="entry name" value="HTH_AraC-typ_CS"/>
</dbReference>
<dbReference type="PANTHER" id="PTHR46796">
    <property type="entry name" value="HTH-TYPE TRANSCRIPTIONAL ACTIVATOR RHAS-RELATED"/>
    <property type="match status" value="1"/>
</dbReference>
<dbReference type="InterPro" id="IPR050204">
    <property type="entry name" value="AraC_XylS_family_regulators"/>
</dbReference>